<evidence type="ECO:0000256" key="8">
    <source>
        <dbReference type="PROSITE-ProRule" id="PRU00552"/>
    </source>
</evidence>
<evidence type="ECO:0000256" key="5">
    <source>
        <dbReference type="ARBA" id="ARBA00022840"/>
    </source>
</evidence>
<keyword evidence="7" id="KW-0690">Ribosome biogenesis</keyword>
<keyword evidence="3 7" id="KW-0378">Hydrolase</keyword>
<feature type="domain" description="Helicase C-terminal" evidence="11">
    <location>
        <begin position="238"/>
        <end position="386"/>
    </location>
</feature>
<keyword evidence="14" id="KW-1185">Reference proteome</keyword>
<dbReference type="PROSITE" id="PS51195">
    <property type="entry name" value="Q_MOTIF"/>
    <property type="match status" value="1"/>
</dbReference>
<organism evidence="13 14">
    <name type="scientific">Pseudomonas multiresinivorans</name>
    <dbReference type="NCBI Taxonomy" id="95301"/>
    <lineage>
        <taxon>Bacteria</taxon>
        <taxon>Pseudomonadati</taxon>
        <taxon>Pseudomonadota</taxon>
        <taxon>Gammaproteobacteria</taxon>
        <taxon>Pseudomonadales</taxon>
        <taxon>Pseudomonadaceae</taxon>
        <taxon>Pseudomonas</taxon>
    </lineage>
</organism>
<dbReference type="Proteomes" id="UP000502549">
    <property type="component" value="Chromosome"/>
</dbReference>
<feature type="domain" description="DEAD-box RNA helicase Q" evidence="12">
    <location>
        <begin position="1"/>
        <end position="29"/>
    </location>
</feature>
<feature type="compositionally biased region" description="Low complexity" evidence="9">
    <location>
        <begin position="421"/>
        <end position="437"/>
    </location>
</feature>
<evidence type="ECO:0000259" key="12">
    <source>
        <dbReference type="PROSITE" id="PS51195"/>
    </source>
</evidence>
<dbReference type="InterPro" id="IPR000629">
    <property type="entry name" value="RNA-helicase_DEAD-box_CS"/>
</dbReference>
<feature type="compositionally biased region" description="Basic and acidic residues" evidence="9">
    <location>
        <begin position="393"/>
        <end position="404"/>
    </location>
</feature>
<dbReference type="CDD" id="cd00268">
    <property type="entry name" value="DEADc"/>
    <property type="match status" value="1"/>
</dbReference>
<evidence type="ECO:0000259" key="10">
    <source>
        <dbReference type="PROSITE" id="PS51192"/>
    </source>
</evidence>
<feature type="compositionally biased region" description="Gly residues" evidence="9">
    <location>
        <begin position="575"/>
        <end position="590"/>
    </location>
</feature>
<evidence type="ECO:0000256" key="7">
    <source>
        <dbReference type="HAMAP-Rule" id="MF_00968"/>
    </source>
</evidence>
<dbReference type="GO" id="GO:0016787">
    <property type="term" value="F:hydrolase activity"/>
    <property type="evidence" value="ECO:0007669"/>
    <property type="project" value="UniProtKB-KW"/>
</dbReference>
<dbReference type="PANTHER" id="PTHR47959">
    <property type="entry name" value="ATP-DEPENDENT RNA HELICASE RHLE-RELATED"/>
    <property type="match status" value="1"/>
</dbReference>
<dbReference type="PROSITE" id="PS51194">
    <property type="entry name" value="HELICASE_CTER"/>
    <property type="match status" value="1"/>
</dbReference>
<reference evidence="13 14" key="1">
    <citation type="submission" date="2020-02" db="EMBL/GenBank/DDBJ databases">
        <title>Complete genome sequence of Pseudomonas multiresinivorans ORNL1.</title>
        <authorList>
            <person name="Podar M."/>
        </authorList>
    </citation>
    <scope>NUCLEOTIDE SEQUENCE [LARGE SCALE GENOMIC DNA]</scope>
    <source>
        <strain evidence="14">populi</strain>
    </source>
</reference>
<dbReference type="Pfam" id="PF00270">
    <property type="entry name" value="DEAD"/>
    <property type="match status" value="1"/>
</dbReference>
<keyword evidence="1 7" id="KW-0963">Cytoplasm</keyword>
<dbReference type="RefSeq" id="WP_169935892.1">
    <property type="nucleotide sequence ID" value="NZ_CP048833.1"/>
</dbReference>
<feature type="compositionally biased region" description="Basic and acidic residues" evidence="9">
    <location>
        <begin position="655"/>
        <end position="666"/>
    </location>
</feature>
<dbReference type="InterPro" id="IPR014014">
    <property type="entry name" value="RNA_helicase_DEAD_Q_motif"/>
</dbReference>
<evidence type="ECO:0000256" key="2">
    <source>
        <dbReference type="ARBA" id="ARBA00022741"/>
    </source>
</evidence>
<keyword evidence="5 7" id="KW-0067">ATP-binding</keyword>
<dbReference type="KEGG" id="pmui:G4G71_05295"/>
<evidence type="ECO:0000256" key="4">
    <source>
        <dbReference type="ARBA" id="ARBA00022806"/>
    </source>
</evidence>
<feature type="compositionally biased region" description="Low complexity" evidence="9">
    <location>
        <begin position="559"/>
        <end position="574"/>
    </location>
</feature>
<evidence type="ECO:0000313" key="14">
    <source>
        <dbReference type="Proteomes" id="UP000502549"/>
    </source>
</evidence>
<dbReference type="GO" id="GO:0005829">
    <property type="term" value="C:cytosol"/>
    <property type="evidence" value="ECO:0007669"/>
    <property type="project" value="TreeGrafter"/>
</dbReference>
<dbReference type="CDD" id="cd18787">
    <property type="entry name" value="SF2_C_DEAD"/>
    <property type="match status" value="1"/>
</dbReference>
<keyword evidence="2 7" id="KW-0547">Nucleotide-binding</keyword>
<dbReference type="GO" id="GO:0003676">
    <property type="term" value="F:nucleic acid binding"/>
    <property type="evidence" value="ECO:0007669"/>
    <property type="project" value="InterPro"/>
</dbReference>
<dbReference type="PROSITE" id="PS00039">
    <property type="entry name" value="DEAD_ATP_HELICASE"/>
    <property type="match status" value="1"/>
</dbReference>
<feature type="compositionally biased region" description="Basic and acidic residues" evidence="9">
    <location>
        <begin position="674"/>
        <end position="691"/>
    </location>
</feature>
<dbReference type="InterPro" id="IPR011545">
    <property type="entry name" value="DEAD/DEAH_box_helicase_dom"/>
</dbReference>
<feature type="compositionally biased region" description="Basic and acidic residues" evidence="9">
    <location>
        <begin position="476"/>
        <end position="488"/>
    </location>
</feature>
<feature type="region of interest" description="Disordered" evidence="9">
    <location>
        <begin position="373"/>
        <end position="691"/>
    </location>
</feature>
<dbReference type="Pfam" id="PF00271">
    <property type="entry name" value="Helicase_C"/>
    <property type="match status" value="1"/>
</dbReference>
<dbReference type="GO" id="GO:0009266">
    <property type="term" value="P:response to temperature stimulus"/>
    <property type="evidence" value="ECO:0007669"/>
    <property type="project" value="UniProtKB-ARBA"/>
</dbReference>
<comment type="catalytic activity">
    <reaction evidence="6 7">
        <text>ATP + H2O = ADP + phosphate + H(+)</text>
        <dbReference type="Rhea" id="RHEA:13065"/>
        <dbReference type="ChEBI" id="CHEBI:15377"/>
        <dbReference type="ChEBI" id="CHEBI:15378"/>
        <dbReference type="ChEBI" id="CHEBI:30616"/>
        <dbReference type="ChEBI" id="CHEBI:43474"/>
        <dbReference type="ChEBI" id="CHEBI:456216"/>
        <dbReference type="EC" id="3.6.4.13"/>
    </reaction>
</comment>
<feature type="domain" description="Helicase ATP-binding" evidence="10">
    <location>
        <begin position="32"/>
        <end position="212"/>
    </location>
</feature>
<dbReference type="InterPro" id="IPR044742">
    <property type="entry name" value="DEAD/DEAH_RhlB"/>
</dbReference>
<keyword evidence="4 7" id="KW-0347">Helicase</keyword>
<dbReference type="InterPro" id="IPR027417">
    <property type="entry name" value="P-loop_NTPase"/>
</dbReference>
<dbReference type="PANTHER" id="PTHR47959:SF13">
    <property type="entry name" value="ATP-DEPENDENT RNA HELICASE RHLE"/>
    <property type="match status" value="1"/>
</dbReference>
<feature type="compositionally biased region" description="Basic residues" evidence="9">
    <location>
        <begin position="447"/>
        <end position="458"/>
    </location>
</feature>
<dbReference type="SMART" id="SM00490">
    <property type="entry name" value="HELICc"/>
    <property type="match status" value="1"/>
</dbReference>
<protein>
    <recommendedName>
        <fullName evidence="7">ATP-dependent RNA helicase RhlE</fullName>
        <ecNumber evidence="7">3.6.4.13</ecNumber>
    </recommendedName>
</protein>
<evidence type="ECO:0000256" key="3">
    <source>
        <dbReference type="ARBA" id="ARBA00022801"/>
    </source>
</evidence>
<dbReference type="PROSITE" id="PS51192">
    <property type="entry name" value="HELICASE_ATP_BIND_1"/>
    <property type="match status" value="1"/>
</dbReference>
<evidence type="ECO:0000256" key="9">
    <source>
        <dbReference type="SAM" id="MobiDB-lite"/>
    </source>
</evidence>
<dbReference type="InterPro" id="IPR014001">
    <property type="entry name" value="Helicase_ATP-bd"/>
</dbReference>
<dbReference type="InterPro" id="IPR028622">
    <property type="entry name" value="DEAD_helicase_RhlE"/>
</dbReference>
<comment type="subcellular location">
    <subcellularLocation>
        <location evidence="7">Cytoplasm</location>
    </subcellularLocation>
</comment>
<accession>A0A7Z3GP41</accession>
<dbReference type="InterPro" id="IPR001650">
    <property type="entry name" value="Helicase_C-like"/>
</dbReference>
<feature type="compositionally biased region" description="Basic and acidic residues" evidence="9">
    <location>
        <begin position="411"/>
        <end position="420"/>
    </location>
</feature>
<dbReference type="FunFam" id="3.40.50.300:FF:000468">
    <property type="entry name" value="ATP-dependent RNA helicase RhlE"/>
    <property type="match status" value="1"/>
</dbReference>
<proteinExistence type="inferred from homology"/>
<dbReference type="GO" id="GO:0005524">
    <property type="term" value="F:ATP binding"/>
    <property type="evidence" value="ECO:0007669"/>
    <property type="project" value="UniProtKB-UniRule"/>
</dbReference>
<dbReference type="HAMAP" id="MF_00968">
    <property type="entry name" value="DEAD_helicase_RhlE"/>
    <property type="match status" value="1"/>
</dbReference>
<evidence type="ECO:0000313" key="13">
    <source>
        <dbReference type="EMBL" id="QJP07324.1"/>
    </source>
</evidence>
<dbReference type="EC" id="3.6.4.13" evidence="7"/>
<name>A0A7Z3GP41_9PSED</name>
<dbReference type="InterPro" id="IPR050079">
    <property type="entry name" value="DEAD_box_RNA_helicase"/>
</dbReference>
<comment type="similarity">
    <text evidence="7">Belongs to the DEAD box helicase family. RhlE subfamily.</text>
</comment>
<dbReference type="SUPFAM" id="SSF52540">
    <property type="entry name" value="P-loop containing nucleoside triphosphate hydrolases"/>
    <property type="match status" value="2"/>
</dbReference>
<feature type="short sequence motif" description="Q motif" evidence="8">
    <location>
        <begin position="1"/>
        <end position="29"/>
    </location>
</feature>
<dbReference type="Gene3D" id="3.40.50.300">
    <property type="entry name" value="P-loop containing nucleotide triphosphate hydrolases"/>
    <property type="match status" value="2"/>
</dbReference>
<dbReference type="FunFam" id="3.40.50.300:FF:000108">
    <property type="entry name" value="ATP-dependent RNA helicase RhlE"/>
    <property type="match status" value="1"/>
</dbReference>
<dbReference type="SMART" id="SM00487">
    <property type="entry name" value="DEXDc"/>
    <property type="match status" value="1"/>
</dbReference>
<sequence length="691" mass="75601">MSFTSLGLSEALAGAVEAAGYARPTPVQERAIPAVLQGRDLMVAAQTGTGKTGGFALPVLERLFPEGHPDREHRHGPRQARVLVLTPTRELAAQVHDSFKVYARDLPLKSACIFGGVGMNPQVQAMSKGVDVLVACPGRLLDLIGQGSVDLSRVEILVLDEADRMLDMGFIHDVKKVLAKLPAKRQNLLFSATFSKDIIDLTNKLLHNPERIEVTPPNTTVERIEQRVFRIPSVQKRALLAHLVTVGAWEQVLVFTRTKHGANRLAEYLSKHGLPAAAIHGNKSQNARTKALADFKANEVRILVATDIAARGLDIDQLPHVVNYELPNVEEDYVHRIGRTGRAGRTGEAISLVAPDEDKLLKAIERLTKQRIPDGDMLGFDPDTVLPEVQQPEPKEAPQRQPRKDKAKRGERKDRNKDKPQQPQAEEQQNAAAGAEGEAADGDKPAGKRRRRGGRGKKKGDGQGSDAQPNANAQPRESREPREPRQPRQQEQGQGRQQESKPARAPKADANGNRDPEEFLDDDFDNFGNRADYVSPFPDKDQQRGQRRRGGQGQGQNQGQGLQRPRSQGAQPGSQGSGGQNRGQGQGQGQGKAARKPSGGGGSRGQSQGANGQGKPGQQRKRGGKAPASRMNDAPLREPSEYGAAKPTRQPVVINKRDLVRTDRFPTPEQLEELEPRRKTERPALLTRNRE</sequence>
<evidence type="ECO:0000256" key="6">
    <source>
        <dbReference type="ARBA" id="ARBA00047984"/>
    </source>
</evidence>
<gene>
    <name evidence="7" type="primary">rhlE</name>
    <name evidence="13" type="ORF">G4G71_05295</name>
</gene>
<evidence type="ECO:0000259" key="11">
    <source>
        <dbReference type="PROSITE" id="PS51194"/>
    </source>
</evidence>
<evidence type="ECO:0000256" key="1">
    <source>
        <dbReference type="ARBA" id="ARBA00022490"/>
    </source>
</evidence>
<dbReference type="AlphaFoldDB" id="A0A7Z3GP41"/>
<comment type="function">
    <text evidence="7">DEAD-box RNA helicase involved in ribosome assembly. Has RNA-dependent ATPase activity and unwinds double-stranded RNA.</text>
</comment>
<dbReference type="GO" id="GO:0003724">
    <property type="term" value="F:RNA helicase activity"/>
    <property type="evidence" value="ECO:0007669"/>
    <property type="project" value="UniProtKB-UniRule"/>
</dbReference>
<dbReference type="GO" id="GO:0042255">
    <property type="term" value="P:ribosome assembly"/>
    <property type="evidence" value="ECO:0007669"/>
    <property type="project" value="InterPro"/>
</dbReference>
<dbReference type="EMBL" id="CP048833">
    <property type="protein sequence ID" value="QJP07324.1"/>
    <property type="molecule type" value="Genomic_DNA"/>
</dbReference>